<evidence type="ECO:0000259" key="5">
    <source>
        <dbReference type="PROSITE" id="PS50931"/>
    </source>
</evidence>
<protein>
    <submittedName>
        <fullName evidence="6">Transcriptional regulator</fullName>
    </submittedName>
</protein>
<dbReference type="SUPFAM" id="SSF46785">
    <property type="entry name" value="Winged helix' DNA-binding domain"/>
    <property type="match status" value="1"/>
</dbReference>
<dbReference type="PANTHER" id="PTHR30419:SF2">
    <property type="entry name" value="LYSR FAMILY TRANSCRIPTIONAL REGULATOR"/>
    <property type="match status" value="1"/>
</dbReference>
<keyword evidence="7" id="KW-1185">Reference proteome</keyword>
<dbReference type="SUPFAM" id="SSF53850">
    <property type="entry name" value="Periplasmic binding protein-like II"/>
    <property type="match status" value="1"/>
</dbReference>
<comment type="caution">
    <text evidence="6">The sequence shown here is derived from an EMBL/GenBank/DDBJ whole genome shotgun (WGS) entry which is preliminary data.</text>
</comment>
<evidence type="ECO:0000313" key="7">
    <source>
        <dbReference type="Proteomes" id="UP000597761"/>
    </source>
</evidence>
<keyword evidence="3" id="KW-0238">DNA-binding</keyword>
<sequence>MLPSLRDLELFVAVVDEGSITAGALAVGLSLSSASTRITALEKTHGGLLRRQRAGVVTTPAGDLLTTHARRVLAEAHDLDRQMSAHRHGLRHEIRLASNTSAVDTLTEFLASSLARLPDIRVVLSETSSRAAIQDVVNGAVDMAVVSAFPEQAGLVARDLWPDPLVIIQTSRARSRGARAGGRATFREVVQGPMIGLTEGSPLQEQIDQQARLLGVVPSYRVRLPTLSAVLAVATTGAGAAIIPQGAARRLKAARQSVHPMSEPWTQRQALLVTTKNAHEHGVARAFTDALLRYGRELPGWTTAPGRHL</sequence>
<keyword evidence="4" id="KW-0804">Transcription</keyword>
<dbReference type="Pfam" id="PF00126">
    <property type="entry name" value="HTH_1"/>
    <property type="match status" value="1"/>
</dbReference>
<dbReference type="EMBL" id="BMJI01000025">
    <property type="protein sequence ID" value="GGC99477.1"/>
    <property type="molecule type" value="Genomic_DNA"/>
</dbReference>
<dbReference type="Proteomes" id="UP000597761">
    <property type="component" value="Unassembled WGS sequence"/>
</dbReference>
<feature type="domain" description="HTH lysR-type" evidence="5">
    <location>
        <begin position="3"/>
        <end position="59"/>
    </location>
</feature>
<proteinExistence type="inferred from homology"/>
<dbReference type="InterPro" id="IPR000847">
    <property type="entry name" value="LysR_HTH_N"/>
</dbReference>
<dbReference type="InterPro" id="IPR036388">
    <property type="entry name" value="WH-like_DNA-bd_sf"/>
</dbReference>
<evidence type="ECO:0000256" key="2">
    <source>
        <dbReference type="ARBA" id="ARBA00023015"/>
    </source>
</evidence>
<evidence type="ECO:0000256" key="1">
    <source>
        <dbReference type="ARBA" id="ARBA00009437"/>
    </source>
</evidence>
<evidence type="ECO:0000256" key="4">
    <source>
        <dbReference type="ARBA" id="ARBA00023163"/>
    </source>
</evidence>
<name>A0ABQ1PML2_9MICC</name>
<dbReference type="InterPro" id="IPR050950">
    <property type="entry name" value="HTH-type_LysR_regulators"/>
</dbReference>
<dbReference type="Gene3D" id="1.10.10.10">
    <property type="entry name" value="Winged helix-like DNA-binding domain superfamily/Winged helix DNA-binding domain"/>
    <property type="match status" value="1"/>
</dbReference>
<dbReference type="Pfam" id="PF03466">
    <property type="entry name" value="LysR_substrate"/>
    <property type="match status" value="1"/>
</dbReference>
<dbReference type="Gene3D" id="3.40.190.290">
    <property type="match status" value="1"/>
</dbReference>
<dbReference type="InterPro" id="IPR005119">
    <property type="entry name" value="LysR_subst-bd"/>
</dbReference>
<organism evidence="6 7">
    <name type="scientific">Tersicoccus solisilvae</name>
    <dbReference type="NCBI Taxonomy" id="1882339"/>
    <lineage>
        <taxon>Bacteria</taxon>
        <taxon>Bacillati</taxon>
        <taxon>Actinomycetota</taxon>
        <taxon>Actinomycetes</taxon>
        <taxon>Micrococcales</taxon>
        <taxon>Micrococcaceae</taxon>
        <taxon>Tersicoccus</taxon>
    </lineage>
</organism>
<dbReference type="PROSITE" id="PS50931">
    <property type="entry name" value="HTH_LYSR"/>
    <property type="match status" value="1"/>
</dbReference>
<gene>
    <name evidence="6" type="ORF">GCM10011512_28000</name>
</gene>
<evidence type="ECO:0000256" key="3">
    <source>
        <dbReference type="ARBA" id="ARBA00023125"/>
    </source>
</evidence>
<dbReference type="InterPro" id="IPR036390">
    <property type="entry name" value="WH_DNA-bd_sf"/>
</dbReference>
<comment type="similarity">
    <text evidence="1">Belongs to the LysR transcriptional regulatory family.</text>
</comment>
<reference evidence="7" key="1">
    <citation type="journal article" date="2019" name="Int. J. Syst. Evol. Microbiol.">
        <title>The Global Catalogue of Microorganisms (GCM) 10K type strain sequencing project: providing services to taxonomists for standard genome sequencing and annotation.</title>
        <authorList>
            <consortium name="The Broad Institute Genomics Platform"/>
            <consortium name="The Broad Institute Genome Sequencing Center for Infectious Disease"/>
            <person name="Wu L."/>
            <person name="Ma J."/>
        </authorList>
    </citation>
    <scope>NUCLEOTIDE SEQUENCE [LARGE SCALE GENOMIC DNA]</scope>
    <source>
        <strain evidence="7">CGMCC 1.15480</strain>
    </source>
</reference>
<dbReference type="RefSeq" id="WP_188669045.1">
    <property type="nucleotide sequence ID" value="NZ_BMJI01000025.1"/>
</dbReference>
<accession>A0ABQ1PML2</accession>
<evidence type="ECO:0000313" key="6">
    <source>
        <dbReference type="EMBL" id="GGC99477.1"/>
    </source>
</evidence>
<dbReference type="PANTHER" id="PTHR30419">
    <property type="entry name" value="HTH-TYPE TRANSCRIPTIONAL REGULATOR YBHD"/>
    <property type="match status" value="1"/>
</dbReference>
<keyword evidence="2" id="KW-0805">Transcription regulation</keyword>